<name>C6HJS6_AJECH</name>
<sequence length="65" mass="7221">MATVDRRRSCTLVACGEPRLALTEERLERSVAFMVAAAARDVEEERGESDWPDGISAELANVRAW</sequence>
<protein>
    <submittedName>
        <fullName evidence="1">Uncharacterized protein</fullName>
    </submittedName>
</protein>
<dbReference type="HOGENOM" id="CLU_2849160_0_0_1"/>
<accession>C6HJS6</accession>
<dbReference type="VEuPathDB" id="FungiDB:HCDG_06457"/>
<dbReference type="EMBL" id="GG692429">
    <property type="protein sequence ID" value="EER39352.1"/>
    <property type="molecule type" value="Genomic_DNA"/>
</dbReference>
<proteinExistence type="predicted"/>
<evidence type="ECO:0000313" key="1">
    <source>
        <dbReference type="EMBL" id="EER39352.1"/>
    </source>
</evidence>
<reference evidence="2" key="1">
    <citation type="submission" date="2009-05" db="EMBL/GenBank/DDBJ databases">
        <title>The genome sequence of Ajellomyces capsulatus strain H143.</title>
        <authorList>
            <person name="Champion M."/>
            <person name="Cuomo C.A."/>
            <person name="Ma L.-J."/>
            <person name="Henn M.R."/>
            <person name="Sil A."/>
            <person name="Goldman B."/>
            <person name="Young S.K."/>
            <person name="Kodira C.D."/>
            <person name="Zeng Q."/>
            <person name="Koehrsen M."/>
            <person name="Alvarado L."/>
            <person name="Berlin A.M."/>
            <person name="Borenstein D."/>
            <person name="Chen Z."/>
            <person name="Engels R."/>
            <person name="Freedman E."/>
            <person name="Gellesch M."/>
            <person name="Goldberg J."/>
            <person name="Griggs A."/>
            <person name="Gujja S."/>
            <person name="Heiman D.I."/>
            <person name="Hepburn T.A."/>
            <person name="Howarth C."/>
            <person name="Jen D."/>
            <person name="Larson L."/>
            <person name="Lewis B."/>
            <person name="Mehta T."/>
            <person name="Park D."/>
            <person name="Pearson M."/>
            <person name="Roberts A."/>
            <person name="Saif S."/>
            <person name="Shea T.D."/>
            <person name="Shenoy N."/>
            <person name="Sisk P."/>
            <person name="Stolte C."/>
            <person name="Sykes S."/>
            <person name="Walk T."/>
            <person name="White J."/>
            <person name="Yandava C."/>
            <person name="Klein B."/>
            <person name="McEwen J.G."/>
            <person name="Puccia R."/>
            <person name="Goldman G.H."/>
            <person name="Felipe M.S."/>
            <person name="Nino-Vega G."/>
            <person name="San-Blas G."/>
            <person name="Taylor J.W."/>
            <person name="Mendoza L."/>
            <person name="Galagan J.E."/>
            <person name="Nusbaum C."/>
            <person name="Birren B.W."/>
        </authorList>
    </citation>
    <scope>NUCLEOTIDE SEQUENCE [LARGE SCALE GENOMIC DNA]</scope>
    <source>
        <strain evidence="2">H143</strain>
    </source>
</reference>
<evidence type="ECO:0000313" key="2">
    <source>
        <dbReference type="Proteomes" id="UP000002624"/>
    </source>
</evidence>
<dbReference type="AlphaFoldDB" id="C6HJS6"/>
<organism evidence="1 2">
    <name type="scientific">Ajellomyces capsulatus (strain H143)</name>
    <name type="common">Darling's disease fungus</name>
    <name type="synonym">Histoplasma capsulatum</name>
    <dbReference type="NCBI Taxonomy" id="544712"/>
    <lineage>
        <taxon>Eukaryota</taxon>
        <taxon>Fungi</taxon>
        <taxon>Dikarya</taxon>
        <taxon>Ascomycota</taxon>
        <taxon>Pezizomycotina</taxon>
        <taxon>Eurotiomycetes</taxon>
        <taxon>Eurotiomycetidae</taxon>
        <taxon>Onygenales</taxon>
        <taxon>Ajellomycetaceae</taxon>
        <taxon>Histoplasma</taxon>
    </lineage>
</organism>
<dbReference type="Proteomes" id="UP000002624">
    <property type="component" value="Unassembled WGS sequence"/>
</dbReference>
<gene>
    <name evidence="1" type="ORF">HCDG_06457</name>
</gene>